<name>A0ABX7P331_9BACT</name>
<sequence length="122" mass="13431">MSQLKQRLTSSQRKVITTVTIDDATVDFRRPTHPERLAVMEASKAAGEVDSAEKPTTAEGGLRMLARVIASVAYDPETQQRIFDPASAEDVTAIYNAPWLEDVQDKAVQAFRPSVGEVRKNS</sequence>
<dbReference type="RefSeq" id="WP_206726413.1">
    <property type="nucleotide sequence ID" value="NZ_CP071090.1"/>
</dbReference>
<dbReference type="Proteomes" id="UP000662747">
    <property type="component" value="Chromosome"/>
</dbReference>
<evidence type="ECO:0000313" key="2">
    <source>
        <dbReference type="Proteomes" id="UP000662747"/>
    </source>
</evidence>
<dbReference type="EMBL" id="CP071090">
    <property type="protein sequence ID" value="QSQ24852.1"/>
    <property type="molecule type" value="Genomic_DNA"/>
</dbReference>
<keyword evidence="2" id="KW-1185">Reference proteome</keyword>
<dbReference type="Gene3D" id="3.30.2220.20">
    <property type="entry name" value="Phage tail assembly chaperone gp13-like"/>
    <property type="match status" value="1"/>
</dbReference>
<reference evidence="1 2" key="1">
    <citation type="submission" date="2021-02" db="EMBL/GenBank/DDBJ databases">
        <title>De Novo genome assembly of isolated myxobacteria.</title>
        <authorList>
            <person name="Stevens D.C."/>
        </authorList>
    </citation>
    <scope>NUCLEOTIDE SEQUENCE [LARGE SCALE GENOMIC DNA]</scope>
    <source>
        <strain evidence="2">SCPEA02</strain>
    </source>
</reference>
<gene>
    <name evidence="1" type="ORF">JY651_07895</name>
</gene>
<evidence type="ECO:0000313" key="1">
    <source>
        <dbReference type="EMBL" id="QSQ24852.1"/>
    </source>
</evidence>
<proteinExistence type="predicted"/>
<organism evidence="1 2">
    <name type="scientific">Pyxidicoccus parkwayensis</name>
    <dbReference type="NCBI Taxonomy" id="2813578"/>
    <lineage>
        <taxon>Bacteria</taxon>
        <taxon>Pseudomonadati</taxon>
        <taxon>Myxococcota</taxon>
        <taxon>Myxococcia</taxon>
        <taxon>Myxococcales</taxon>
        <taxon>Cystobacterineae</taxon>
        <taxon>Myxococcaceae</taxon>
        <taxon>Pyxidicoccus</taxon>
    </lineage>
</organism>
<accession>A0ABX7P331</accession>
<evidence type="ECO:0008006" key="3">
    <source>
        <dbReference type="Google" id="ProtNLM"/>
    </source>
</evidence>
<dbReference type="InterPro" id="IPR038556">
    <property type="entry name" value="TAC_Gp13-like_sf"/>
</dbReference>
<protein>
    <recommendedName>
        <fullName evidence="3">Phage tail assembly chaperone</fullName>
    </recommendedName>
</protein>